<feature type="compositionally biased region" description="Low complexity" evidence="1">
    <location>
        <begin position="82"/>
        <end position="102"/>
    </location>
</feature>
<evidence type="ECO:0000313" key="3">
    <source>
        <dbReference type="Proteomes" id="UP000320762"/>
    </source>
</evidence>
<feature type="compositionally biased region" description="Acidic residues" evidence="1">
    <location>
        <begin position="44"/>
        <end position="56"/>
    </location>
</feature>
<feature type="compositionally biased region" description="Low complexity" evidence="1">
    <location>
        <begin position="63"/>
        <end position="75"/>
    </location>
</feature>
<feature type="compositionally biased region" description="Polar residues" evidence="1">
    <location>
        <begin position="203"/>
        <end position="212"/>
    </location>
</feature>
<feature type="compositionally biased region" description="Polar residues" evidence="1">
    <location>
        <begin position="362"/>
        <end position="376"/>
    </location>
</feature>
<dbReference type="OrthoDB" id="2797886at2759"/>
<organism evidence="2 3">
    <name type="scientific">Schizophyllum amplum</name>
    <dbReference type="NCBI Taxonomy" id="97359"/>
    <lineage>
        <taxon>Eukaryota</taxon>
        <taxon>Fungi</taxon>
        <taxon>Dikarya</taxon>
        <taxon>Basidiomycota</taxon>
        <taxon>Agaricomycotina</taxon>
        <taxon>Agaricomycetes</taxon>
        <taxon>Agaricomycetidae</taxon>
        <taxon>Agaricales</taxon>
        <taxon>Schizophyllaceae</taxon>
        <taxon>Schizophyllum</taxon>
    </lineage>
</organism>
<protein>
    <submittedName>
        <fullName evidence="2">Uncharacterized protein</fullName>
    </submittedName>
</protein>
<evidence type="ECO:0000313" key="2">
    <source>
        <dbReference type="EMBL" id="TRM67522.1"/>
    </source>
</evidence>
<keyword evidence="3" id="KW-1185">Reference proteome</keyword>
<dbReference type="EMBL" id="VDMD01000002">
    <property type="protein sequence ID" value="TRM67522.1"/>
    <property type="molecule type" value="Genomic_DNA"/>
</dbReference>
<comment type="caution">
    <text evidence="2">The sequence shown here is derived from an EMBL/GenBank/DDBJ whole genome shotgun (WGS) entry which is preliminary data.</text>
</comment>
<dbReference type="Proteomes" id="UP000320762">
    <property type="component" value="Unassembled WGS sequence"/>
</dbReference>
<sequence length="405" mass="43511">MSMSAPAEDAPPPAYSEEELDHKISQAVQESLRLDAKGRPHDNGEEEWEEWDDALFEENCHTAQSPGAGSSSSAASPPPMSPRASTTSAASPPPSIASSSSSNVGRMPSVRPLRLHRASTSNNSEKPRPSWYVEAGLAPEGSSSDLPPPPPPPRIPSPPQAPVRPPAENDDAEHEPPPAFTPVGPSLDGPEYEEVARPEYRTPDSQAPSPLTSPVMHAQDAVRMSYEGPQGDDLDEEDDEEDVEEIIRHPPPKPQPRVRGPRGLPMPAQTRMNAPMPPPLANIPRLQFNPSMAYKREESVMEQTAAPAPPPKGNAMAFYNSAVSSVLQPRTAPHVPASVNNRYTSLPPLPPGAGAPRPSAGYGNSQSEGNRPSWYNPTPVHAPVASYPTSAPQFYHNRQSSYTQP</sequence>
<feature type="compositionally biased region" description="Basic and acidic residues" evidence="1">
    <location>
        <begin position="32"/>
        <end position="43"/>
    </location>
</feature>
<name>A0A550CRU8_9AGAR</name>
<feature type="compositionally biased region" description="Acidic residues" evidence="1">
    <location>
        <begin position="230"/>
        <end position="244"/>
    </location>
</feature>
<proteinExistence type="predicted"/>
<feature type="compositionally biased region" description="Polar residues" evidence="1">
    <location>
        <begin position="387"/>
        <end position="405"/>
    </location>
</feature>
<accession>A0A550CRU8</accession>
<dbReference type="AlphaFoldDB" id="A0A550CRU8"/>
<reference evidence="2 3" key="1">
    <citation type="journal article" date="2019" name="New Phytol.">
        <title>Comparative genomics reveals unique wood-decay strategies and fruiting body development in the Schizophyllaceae.</title>
        <authorList>
            <person name="Almasi E."/>
            <person name="Sahu N."/>
            <person name="Krizsan K."/>
            <person name="Balint B."/>
            <person name="Kovacs G.M."/>
            <person name="Kiss B."/>
            <person name="Cseklye J."/>
            <person name="Drula E."/>
            <person name="Henrissat B."/>
            <person name="Nagy I."/>
            <person name="Chovatia M."/>
            <person name="Adam C."/>
            <person name="LaButti K."/>
            <person name="Lipzen A."/>
            <person name="Riley R."/>
            <person name="Grigoriev I.V."/>
            <person name="Nagy L.G."/>
        </authorList>
    </citation>
    <scope>NUCLEOTIDE SEQUENCE [LARGE SCALE GENOMIC DNA]</scope>
    <source>
        <strain evidence="2 3">NL-1724</strain>
    </source>
</reference>
<feature type="region of interest" description="Disordered" evidence="1">
    <location>
        <begin position="333"/>
        <end position="405"/>
    </location>
</feature>
<evidence type="ECO:0000256" key="1">
    <source>
        <dbReference type="SAM" id="MobiDB-lite"/>
    </source>
</evidence>
<feature type="compositionally biased region" description="Pro residues" evidence="1">
    <location>
        <begin position="146"/>
        <end position="165"/>
    </location>
</feature>
<feature type="region of interest" description="Disordered" evidence="1">
    <location>
        <begin position="1"/>
        <end position="285"/>
    </location>
</feature>
<gene>
    <name evidence="2" type="ORF">BD626DRAFT_479022</name>
</gene>